<evidence type="ECO:0000313" key="3">
    <source>
        <dbReference type="Proteomes" id="UP001596118"/>
    </source>
</evidence>
<dbReference type="EMBL" id="JBHSKY010000011">
    <property type="protein sequence ID" value="MFC5279456.1"/>
    <property type="molecule type" value="Genomic_DNA"/>
</dbReference>
<keyword evidence="3" id="KW-1185">Reference proteome</keyword>
<dbReference type="Proteomes" id="UP001596118">
    <property type="component" value="Unassembled WGS sequence"/>
</dbReference>
<proteinExistence type="predicted"/>
<evidence type="ECO:0000313" key="2">
    <source>
        <dbReference type="EMBL" id="MFC5279456.1"/>
    </source>
</evidence>
<feature type="domain" description="DUF8152" evidence="1">
    <location>
        <begin position="29"/>
        <end position="108"/>
    </location>
</feature>
<dbReference type="RefSeq" id="WP_256412902.1">
    <property type="nucleotide sequence ID" value="NZ_JANHDM010000014.1"/>
</dbReference>
<accession>A0ABD5R3I3</accession>
<dbReference type="Pfam" id="PF26479">
    <property type="entry name" value="DUF8152"/>
    <property type="match status" value="1"/>
</dbReference>
<dbReference type="InterPro" id="IPR058465">
    <property type="entry name" value="DUF8152"/>
</dbReference>
<comment type="caution">
    <text evidence="2">The sequence shown here is derived from an EMBL/GenBank/DDBJ whole genome shotgun (WGS) entry which is preliminary data.</text>
</comment>
<dbReference type="AlphaFoldDB" id="A0ABD5R3I3"/>
<gene>
    <name evidence="2" type="ORF">ACFPM1_11915</name>
</gene>
<reference evidence="2 3" key="1">
    <citation type="journal article" date="2019" name="Int. J. Syst. Evol. Microbiol.">
        <title>The Global Catalogue of Microorganisms (GCM) 10K type strain sequencing project: providing services to taxonomists for standard genome sequencing and annotation.</title>
        <authorList>
            <consortium name="The Broad Institute Genomics Platform"/>
            <consortium name="The Broad Institute Genome Sequencing Center for Infectious Disease"/>
            <person name="Wu L."/>
            <person name="Ma J."/>
        </authorList>
    </citation>
    <scope>NUCLEOTIDE SEQUENCE [LARGE SCALE GENOMIC DNA]</scope>
    <source>
        <strain evidence="2 3">CGMCC 1.12124</strain>
    </source>
</reference>
<name>A0ABD5R3I3_9EURY</name>
<organism evidence="2 3">
    <name type="scientific">Halorubrum rubrum</name>
    <dbReference type="NCBI Taxonomy" id="1126240"/>
    <lineage>
        <taxon>Archaea</taxon>
        <taxon>Methanobacteriati</taxon>
        <taxon>Methanobacteriota</taxon>
        <taxon>Stenosarchaea group</taxon>
        <taxon>Halobacteria</taxon>
        <taxon>Halobacteriales</taxon>
        <taxon>Haloferacaceae</taxon>
        <taxon>Halorubrum</taxon>
    </lineage>
</organism>
<protein>
    <recommendedName>
        <fullName evidence="1">DUF8152 domain-containing protein</fullName>
    </recommendedName>
</protein>
<sequence>MLPFLSGDVLLLAMVPSPIEDDDERRAAVNELHGHLAATAELPIERAANRWIGEAEAVAADLVEVPNDPELVRKRATQMAALLDEVDDTGDSTANEHLAAATRIADQLRCD</sequence>
<evidence type="ECO:0000259" key="1">
    <source>
        <dbReference type="Pfam" id="PF26479"/>
    </source>
</evidence>